<protein>
    <submittedName>
        <fullName evidence="3">DUF3421 domain-containing protein</fullName>
    </submittedName>
</protein>
<dbReference type="PANTHER" id="PTHR31649:SF1">
    <property type="entry name" value="FARNESOIC ACID O-METHYL TRANSFERASE DOMAIN-CONTAINING PROTEIN"/>
    <property type="match status" value="1"/>
</dbReference>
<accession>A0A183BDM0</accession>
<keyword evidence="2" id="KW-1185">Reference proteome</keyword>
<evidence type="ECO:0000313" key="2">
    <source>
        <dbReference type="Proteomes" id="UP000272942"/>
    </source>
</evidence>
<evidence type="ECO:0000313" key="1">
    <source>
        <dbReference type="EMBL" id="VDP94595.1"/>
    </source>
</evidence>
<evidence type="ECO:0000313" key="3">
    <source>
        <dbReference type="WBParaSite" id="ECPE_0001735001-mRNA-1"/>
    </source>
</evidence>
<dbReference type="WBParaSite" id="ECPE_0001735001-mRNA-1">
    <property type="protein sequence ID" value="ECPE_0001735001-mRNA-1"/>
    <property type="gene ID" value="ECPE_0001735001"/>
</dbReference>
<organism evidence="3">
    <name type="scientific">Echinostoma caproni</name>
    <dbReference type="NCBI Taxonomy" id="27848"/>
    <lineage>
        <taxon>Eukaryota</taxon>
        <taxon>Metazoa</taxon>
        <taxon>Spiralia</taxon>
        <taxon>Lophotrochozoa</taxon>
        <taxon>Platyhelminthes</taxon>
        <taxon>Trematoda</taxon>
        <taxon>Digenea</taxon>
        <taxon>Plagiorchiida</taxon>
        <taxon>Echinostomata</taxon>
        <taxon>Echinostomatoidea</taxon>
        <taxon>Echinostomatidae</taxon>
        <taxon>Echinostoma</taxon>
    </lineage>
</organism>
<proteinExistence type="predicted"/>
<name>A0A183BDM0_9TREM</name>
<dbReference type="SMART" id="SM00696">
    <property type="entry name" value="DM9"/>
    <property type="match status" value="1"/>
</dbReference>
<dbReference type="Proteomes" id="UP000272942">
    <property type="component" value="Unassembled WGS sequence"/>
</dbReference>
<dbReference type="PANTHER" id="PTHR31649">
    <property type="entry name" value="AGAP009604-PA"/>
    <property type="match status" value="1"/>
</dbReference>
<dbReference type="OrthoDB" id="2142040at2759"/>
<sequence>MVCEPAIIEVQLSWVPVDAKGTLPPNAIEAKPGVYIIRAFHESDLIPGKWSGTTPHAFVSYGCGEIQVSKFEVLCNTSVFQNRPP</sequence>
<dbReference type="EMBL" id="UZAN01068580">
    <property type="protein sequence ID" value="VDP94595.1"/>
    <property type="molecule type" value="Genomic_DNA"/>
</dbReference>
<dbReference type="InterPro" id="IPR006616">
    <property type="entry name" value="DM9_repeat"/>
</dbReference>
<dbReference type="AlphaFoldDB" id="A0A183BDM0"/>
<dbReference type="Pfam" id="PF11901">
    <property type="entry name" value="DM9"/>
    <property type="match status" value="1"/>
</dbReference>
<reference evidence="1 2" key="2">
    <citation type="submission" date="2018-11" db="EMBL/GenBank/DDBJ databases">
        <authorList>
            <consortium name="Pathogen Informatics"/>
        </authorList>
    </citation>
    <scope>NUCLEOTIDE SEQUENCE [LARGE SCALE GENOMIC DNA]</scope>
    <source>
        <strain evidence="1 2">Egypt</strain>
    </source>
</reference>
<gene>
    <name evidence="1" type="ORF">ECPE_LOCUS17305</name>
</gene>
<reference evidence="3" key="1">
    <citation type="submission" date="2016-06" db="UniProtKB">
        <authorList>
            <consortium name="WormBaseParasite"/>
        </authorList>
    </citation>
    <scope>IDENTIFICATION</scope>
</reference>